<accession>A0A812R5R7</accession>
<comment type="similarity">
    <text evidence="1">Belongs to the DNA repair enzymes AP/ExoA family.</text>
</comment>
<dbReference type="EMBL" id="CAJNJA010018309">
    <property type="protein sequence ID" value="CAE7419944.1"/>
    <property type="molecule type" value="Genomic_DNA"/>
</dbReference>
<dbReference type="SUPFAM" id="SSF56219">
    <property type="entry name" value="DNase I-like"/>
    <property type="match status" value="1"/>
</dbReference>
<dbReference type="Proteomes" id="UP000601435">
    <property type="component" value="Unassembled WGS sequence"/>
</dbReference>
<dbReference type="GO" id="GO:0003906">
    <property type="term" value="F:DNA-(apurinic or apyrimidinic site) endonuclease activity"/>
    <property type="evidence" value="ECO:0007669"/>
    <property type="project" value="TreeGrafter"/>
</dbReference>
<dbReference type="InterPro" id="IPR005135">
    <property type="entry name" value="Endo/exonuclease/phosphatase"/>
</dbReference>
<dbReference type="InterPro" id="IPR036691">
    <property type="entry name" value="Endo/exonu/phosph_ase_sf"/>
</dbReference>
<proteinExistence type="inferred from homology"/>
<comment type="caution">
    <text evidence="9">The sequence shown here is derived from an EMBL/GenBank/DDBJ whole genome shotgun (WGS) entry which is preliminary data.</text>
</comment>
<feature type="site" description="Transition state stabilizer" evidence="6">
    <location>
        <position position="613"/>
    </location>
</feature>
<evidence type="ECO:0000256" key="2">
    <source>
        <dbReference type="ARBA" id="ARBA00022723"/>
    </source>
</evidence>
<dbReference type="GO" id="GO:0008081">
    <property type="term" value="F:phosphoric diester hydrolase activity"/>
    <property type="evidence" value="ECO:0007669"/>
    <property type="project" value="TreeGrafter"/>
</dbReference>
<dbReference type="InterPro" id="IPR020847">
    <property type="entry name" value="AP_endonuclease_F1_BS"/>
</dbReference>
<reference evidence="9" key="1">
    <citation type="submission" date="2021-02" db="EMBL/GenBank/DDBJ databases">
        <authorList>
            <person name="Dougan E. K."/>
            <person name="Rhodes N."/>
            <person name="Thang M."/>
            <person name="Chan C."/>
        </authorList>
    </citation>
    <scope>NUCLEOTIDE SEQUENCE</scope>
</reference>
<dbReference type="GO" id="GO:0005634">
    <property type="term" value="C:nucleus"/>
    <property type="evidence" value="ECO:0007669"/>
    <property type="project" value="TreeGrafter"/>
</dbReference>
<comment type="cofactor">
    <cofactor evidence="5">
        <name>Mg(2+)</name>
        <dbReference type="ChEBI" id="CHEBI:18420"/>
    </cofactor>
    <cofactor evidence="5">
        <name>Mn(2+)</name>
        <dbReference type="ChEBI" id="CHEBI:29035"/>
    </cofactor>
    <text evidence="5">Probably binds two magnesium or manganese ions per subunit.</text>
</comment>
<dbReference type="GO" id="GO:0003677">
    <property type="term" value="F:DNA binding"/>
    <property type="evidence" value="ECO:0007669"/>
    <property type="project" value="InterPro"/>
</dbReference>
<keyword evidence="2 5" id="KW-0479">Metal-binding</keyword>
<feature type="binding site" evidence="5">
    <location>
        <position position="613"/>
    </location>
    <ligand>
        <name>Mg(2+)</name>
        <dbReference type="ChEBI" id="CHEBI:18420"/>
        <label>1</label>
    </ligand>
</feature>
<sequence length="1630" mass="179519">MAGSDAWGVSSEQESSALAILQVAAEGELALEQARCRLCELREFDPNEFFMSLFGKWSSAHQGWVSVHDVFNWLGQQLHSAAGILLEEVAAVLAPVLNPHGELRYNGFLLLVLPRDPANSWLKEATLLRSTCREGRSNHFIPSEVAYRFCRLIEGERDLLARLGIQRRRLADLQPHRRSLEALLTAPGGPRHLLVDRLKVCDDVRCEALLRRVGLESNWTSGSLPAASAEELVDFILQPQPGWIRGGPEMRAFQAASAQRGELRSGSGSASWSPRKSAASPGRQAACAARQAAAEASNCRGWLERQELSPRRGPGLPGGPGAPIQAPLWQSREWPFRQANGGDRRVLPESRKPVVDVIIPAYQLSPPPPPMLEPSRPIGLYQPSKAVASPRSVNAPSSPRALARDPGAPPGRVENRGWPWWASAAKANIAATTVDSLLVVSWNSAGFSRTHDLIKTHFGSLDLFLERHQADIFCVQETKISASHMKTREQCQQLGAVSRTGAYQSFWSFNGQEGSASRYNGVATWIRKDLAPQARATQEVLRDEMDKEGRCLLVDLGGLAVFNVYVPTLHSQEDGSVDEARLQQKVKFLHLLQMRIEETRKLGKQVLVCGDLNLTYRTADVAPVRLCLKVDEGRVCGKKEWALPEDASPGSHISVGAAQKALQAQLTMTAENAKSCLKALLHGPEGLRVPNHPPPDLPLLPPGRVLMAMTRIKGSETKVERSSLPKLWCRSKAVSADDSPLRFLEGLSDELVLLEFGVLFEELEVEGSLPDRVREAPCVDWLLALVSERSEGSETEGKAFVDTFALCHGAACLGRYTQWNQLANSRFSNTGARLDYILCDTSMQKHLVRTPTSELAGSSPLHAAETAEAAQNAATCFGAWHSAPACGRLRASKSDDDGLGLQKDDMRLNNSQFRSPHTGILYTPPRYSDHVAVCARFEGLCLGGVVALSEAESRRTQPCSSQARGRPSGSLHRGYPCHSALRRLIPPPRRTGRTELGDWSAQREPLGSASLQVQPWALMGTVLMPRPGPPDLRLSPYSERSPRLIADGFYEGPLWAPQRGDAWELRMLRTALQAMVRQAACDAEAEDAKAMLGPGAGACGLPAFFRCLDPLDKGHVLDTDLLELVKEHEAPVSYASLCSLVHEANLRRGGRPLGYLTFRDLGKLIYPLQSKEHKAMCDSATDDEAKSILYLLQFSEPCPRCGFRIQRDSDSSACPNVVCSNCGAAFRCFVVARPFLDAPKATAADRYTLCRLVAAVARTAENLELDRKRLAAHAGFDEACMKEVFYYISSGQPTFDIVGLRQAFRDQQIPVAEKELDLMWQRYATSFGSGVSLEHFQRQLRYDPMWTPESCTATSRLLVAVVQTMLRQATTDVAAEDGKALRPACPLLALFRSLDPMGQGYLMDIDIWQLVQDFRGSCTFSSICAMVQEVQLRRRCDETSHPGRLSLREFGVLMYPVDSKEYEALGKCPNDIEAKSVMYVLQNSETCPTCGLRVQRDSDATNCPEVRCPSCGTIFRCTVVSSTSSGWEDETGASRLSVQARGQLHRTITAAAVAAEELEKDRLRLAQFLGHDITALSDVFSFLAQGRQGFTLPDFRRALTHLQLRASERDLYLIWQRYAQPGAGNFHNSE</sequence>
<gene>
    <name evidence="9" type="ORF">SNEC2469_LOCUS11528</name>
</gene>
<dbReference type="GO" id="GO:0006284">
    <property type="term" value="P:base-excision repair"/>
    <property type="evidence" value="ECO:0007669"/>
    <property type="project" value="TreeGrafter"/>
</dbReference>
<evidence type="ECO:0000256" key="7">
    <source>
        <dbReference type="SAM" id="MobiDB-lite"/>
    </source>
</evidence>
<name>A0A812R5R7_9DINO</name>
<dbReference type="PANTHER" id="PTHR22748">
    <property type="entry name" value="AP ENDONUCLEASE"/>
    <property type="match status" value="1"/>
</dbReference>
<feature type="region of interest" description="Disordered" evidence="7">
    <location>
        <begin position="254"/>
        <end position="283"/>
    </location>
</feature>
<dbReference type="OrthoDB" id="422731at2759"/>
<dbReference type="GO" id="GO:0008311">
    <property type="term" value="F:double-stranded DNA 3'-5' DNA exonuclease activity"/>
    <property type="evidence" value="ECO:0007669"/>
    <property type="project" value="TreeGrafter"/>
</dbReference>
<evidence type="ECO:0000256" key="6">
    <source>
        <dbReference type="PIRSR" id="PIRSR604808-3"/>
    </source>
</evidence>
<feature type="binding site" evidence="5">
    <location>
        <position position="443"/>
    </location>
    <ligand>
        <name>Mg(2+)</name>
        <dbReference type="ChEBI" id="CHEBI:18420"/>
        <label>1</label>
    </ligand>
</feature>
<dbReference type="InterPro" id="IPR004808">
    <property type="entry name" value="AP_endonuc_1"/>
</dbReference>
<evidence type="ECO:0000259" key="8">
    <source>
        <dbReference type="Pfam" id="PF03372"/>
    </source>
</evidence>
<evidence type="ECO:0000256" key="4">
    <source>
        <dbReference type="ARBA" id="ARBA00022842"/>
    </source>
</evidence>
<dbReference type="PROSITE" id="PS00726">
    <property type="entry name" value="AP_NUCLEASE_F1_1"/>
    <property type="match status" value="1"/>
</dbReference>
<keyword evidence="5" id="KW-0464">Manganese</keyword>
<dbReference type="Pfam" id="PF03372">
    <property type="entry name" value="Exo_endo_phos"/>
    <property type="match status" value="1"/>
</dbReference>
<feature type="site" description="Important for catalytic activity" evidence="6">
    <location>
        <position position="835"/>
    </location>
</feature>
<feature type="binding site" evidence="5">
    <location>
        <position position="611"/>
    </location>
    <ligand>
        <name>Mg(2+)</name>
        <dbReference type="ChEBI" id="CHEBI:18420"/>
        <label>1</label>
    </ligand>
</feature>
<dbReference type="PROSITE" id="PS51435">
    <property type="entry name" value="AP_NUCLEASE_F1_4"/>
    <property type="match status" value="1"/>
</dbReference>
<evidence type="ECO:0000256" key="3">
    <source>
        <dbReference type="ARBA" id="ARBA00022801"/>
    </source>
</evidence>
<dbReference type="PANTHER" id="PTHR22748:SF4">
    <property type="entry name" value="DNA-(APURINIC OR APYRIMIDINIC SITE) ENDONUCLEASE 2"/>
    <property type="match status" value="1"/>
</dbReference>
<feature type="region of interest" description="Disordered" evidence="7">
    <location>
        <begin position="952"/>
        <end position="975"/>
    </location>
</feature>
<evidence type="ECO:0000256" key="1">
    <source>
        <dbReference type="ARBA" id="ARBA00007092"/>
    </source>
</evidence>
<protein>
    <recommendedName>
        <fullName evidence="8">Endonuclease/exonuclease/phosphatase domain-containing protein</fullName>
    </recommendedName>
</protein>
<dbReference type="CDD" id="cd20336">
    <property type="entry name" value="Rcat_RBR"/>
    <property type="match status" value="1"/>
</dbReference>
<evidence type="ECO:0000256" key="5">
    <source>
        <dbReference type="PIRSR" id="PIRSR604808-2"/>
    </source>
</evidence>
<dbReference type="Gene3D" id="3.60.10.10">
    <property type="entry name" value="Endonuclease/exonuclease/phosphatase"/>
    <property type="match status" value="2"/>
</dbReference>
<evidence type="ECO:0000313" key="9">
    <source>
        <dbReference type="EMBL" id="CAE7419944.1"/>
    </source>
</evidence>
<feature type="region of interest" description="Disordered" evidence="7">
    <location>
        <begin position="385"/>
        <end position="414"/>
    </location>
</feature>
<feature type="binding site" evidence="5">
    <location>
        <position position="477"/>
    </location>
    <ligand>
        <name>Mg(2+)</name>
        <dbReference type="ChEBI" id="CHEBI:18420"/>
        <label>1</label>
    </ligand>
</feature>
<evidence type="ECO:0000313" key="10">
    <source>
        <dbReference type="Proteomes" id="UP000601435"/>
    </source>
</evidence>
<feature type="domain" description="Endonuclease/exonuclease/phosphatase" evidence="8">
    <location>
        <begin position="440"/>
        <end position="625"/>
    </location>
</feature>
<organism evidence="9 10">
    <name type="scientific">Symbiodinium necroappetens</name>
    <dbReference type="NCBI Taxonomy" id="1628268"/>
    <lineage>
        <taxon>Eukaryota</taxon>
        <taxon>Sar</taxon>
        <taxon>Alveolata</taxon>
        <taxon>Dinophyceae</taxon>
        <taxon>Suessiales</taxon>
        <taxon>Symbiodiniaceae</taxon>
        <taxon>Symbiodinium</taxon>
    </lineage>
</organism>
<keyword evidence="10" id="KW-1185">Reference proteome</keyword>
<keyword evidence="4 5" id="KW-0460">Magnesium</keyword>
<dbReference type="GO" id="GO:0046872">
    <property type="term" value="F:metal ion binding"/>
    <property type="evidence" value="ECO:0007669"/>
    <property type="project" value="UniProtKB-KW"/>
</dbReference>
<keyword evidence="3" id="KW-0378">Hydrolase</keyword>